<dbReference type="InterPro" id="IPR015824">
    <property type="entry name" value="Phosphoglycerate_kinase_N"/>
</dbReference>
<feature type="binding site" evidence="15">
    <location>
        <position position="156"/>
    </location>
    <ligand>
        <name>(2R)-3-phosphoglycerate</name>
        <dbReference type="ChEBI" id="CHEBI:58272"/>
    </ligand>
</feature>
<feature type="binding site" evidence="14 16">
    <location>
        <position position="325"/>
    </location>
    <ligand>
        <name>ATP</name>
        <dbReference type="ChEBI" id="CHEBI:30616"/>
    </ligand>
</feature>
<feature type="binding site" evidence="14 16">
    <location>
        <begin position="352"/>
        <end position="355"/>
    </location>
    <ligand>
        <name>ATP</name>
        <dbReference type="ChEBI" id="CHEBI:30616"/>
    </ligand>
</feature>
<feature type="binding site" evidence="15">
    <location>
        <position position="119"/>
    </location>
    <ligand>
        <name>(2R)-3-phosphoglycerate</name>
        <dbReference type="ChEBI" id="CHEBI:58272"/>
    </ligand>
</feature>
<comment type="similarity">
    <text evidence="4 14 17">Belongs to the phosphoglycerate kinase family.</text>
</comment>
<dbReference type="EMBL" id="JABBLX010000005">
    <property type="protein sequence ID" value="NMK97118.1"/>
    <property type="molecule type" value="Genomic_DNA"/>
</dbReference>
<evidence type="ECO:0000256" key="13">
    <source>
        <dbReference type="ARBA" id="ARBA00023152"/>
    </source>
</evidence>
<accession>A0A7X9W9F5</accession>
<name>A0A7X9W9F5_STACP</name>
<evidence type="ECO:0000256" key="12">
    <source>
        <dbReference type="ARBA" id="ARBA00022840"/>
    </source>
</evidence>
<dbReference type="GO" id="GO:0009986">
    <property type="term" value="C:cell surface"/>
    <property type="evidence" value="ECO:0007669"/>
    <property type="project" value="UniProtKB-ARBA"/>
</dbReference>
<keyword evidence="9 14" id="KW-0808">Transferase</keyword>
<keyword evidence="13 14" id="KW-0324">Glycolysis</keyword>
<evidence type="ECO:0000256" key="7">
    <source>
        <dbReference type="ARBA" id="ARBA00016471"/>
    </source>
</evidence>
<feature type="binding site" evidence="15">
    <location>
        <position position="36"/>
    </location>
    <ligand>
        <name>(2R)-3-phosphoglycerate</name>
        <dbReference type="ChEBI" id="CHEBI:58272"/>
    </ligand>
</feature>
<comment type="caution">
    <text evidence="19">The sequence shown here is derived from an EMBL/GenBank/DDBJ whole genome shotgun (WGS) entry which is preliminary data.</text>
</comment>
<evidence type="ECO:0000256" key="10">
    <source>
        <dbReference type="ARBA" id="ARBA00022741"/>
    </source>
</evidence>
<feature type="binding site" evidence="14 15">
    <location>
        <begin position="59"/>
        <end position="62"/>
    </location>
    <ligand>
        <name>substrate</name>
    </ligand>
</feature>
<dbReference type="GO" id="GO:0006094">
    <property type="term" value="P:gluconeogenesis"/>
    <property type="evidence" value="ECO:0007669"/>
    <property type="project" value="TreeGrafter"/>
</dbReference>
<feature type="binding site" evidence="14 15">
    <location>
        <begin position="21"/>
        <end position="23"/>
    </location>
    <ligand>
        <name>substrate</name>
    </ligand>
</feature>
<comment type="pathway">
    <text evidence="3 14">Carbohydrate degradation; glycolysis; pyruvate from D-glyceraldehyde 3-phosphate: step 2/5.</text>
</comment>
<dbReference type="Proteomes" id="UP000550736">
    <property type="component" value="Unassembled WGS sequence"/>
</dbReference>
<comment type="catalytic activity">
    <reaction evidence="1 14 17">
        <text>(2R)-3-phosphoglycerate + ATP = (2R)-3-phospho-glyceroyl phosphate + ADP</text>
        <dbReference type="Rhea" id="RHEA:14801"/>
        <dbReference type="ChEBI" id="CHEBI:30616"/>
        <dbReference type="ChEBI" id="CHEBI:57604"/>
        <dbReference type="ChEBI" id="CHEBI:58272"/>
        <dbReference type="ChEBI" id="CHEBI:456216"/>
        <dbReference type="EC" id="2.7.2.3"/>
    </reaction>
</comment>
<evidence type="ECO:0000313" key="23">
    <source>
        <dbReference type="Proteomes" id="UP000550736"/>
    </source>
</evidence>
<comment type="subunit">
    <text evidence="5 14">Monomer.</text>
</comment>
<dbReference type="Gene3D" id="3.40.50.1260">
    <property type="entry name" value="Phosphoglycerate kinase, N-terminal domain"/>
    <property type="match status" value="2"/>
</dbReference>
<dbReference type="RefSeq" id="WP_002433372.1">
    <property type="nucleotide sequence ID" value="NZ_AP014956.1"/>
</dbReference>
<dbReference type="AlphaFoldDB" id="A0A7X9W9F5"/>
<dbReference type="HAMAP" id="MF_00145">
    <property type="entry name" value="Phosphoglyc_kinase"/>
    <property type="match status" value="1"/>
</dbReference>
<evidence type="ECO:0000256" key="15">
    <source>
        <dbReference type="PIRSR" id="PIRSR000724-1"/>
    </source>
</evidence>
<keyword evidence="8 14" id="KW-0963">Cytoplasm</keyword>
<protein>
    <recommendedName>
        <fullName evidence="7 14">Phosphoglycerate kinase</fullName>
        <ecNumber evidence="6 14">2.7.2.3</ecNumber>
    </recommendedName>
</protein>
<dbReference type="CDD" id="cd00318">
    <property type="entry name" value="Phosphoglycerate_kinase"/>
    <property type="match status" value="1"/>
</dbReference>
<dbReference type="GO" id="GO:0005524">
    <property type="term" value="F:ATP binding"/>
    <property type="evidence" value="ECO:0007669"/>
    <property type="project" value="UniProtKB-KW"/>
</dbReference>
<dbReference type="InterPro" id="IPR001576">
    <property type="entry name" value="Phosphoglycerate_kinase"/>
</dbReference>
<evidence type="ECO:0000313" key="18">
    <source>
        <dbReference type="EMBL" id="NMK53844.1"/>
    </source>
</evidence>
<evidence type="ECO:0000313" key="22">
    <source>
        <dbReference type="Proteomes" id="UP000538955"/>
    </source>
</evidence>
<dbReference type="SUPFAM" id="SSF53748">
    <property type="entry name" value="Phosphoglycerate kinase"/>
    <property type="match status" value="1"/>
</dbReference>
<proteinExistence type="inferred from homology"/>
<evidence type="ECO:0000313" key="21">
    <source>
        <dbReference type="Proteomes" id="UP000291949"/>
    </source>
</evidence>
<evidence type="ECO:0000256" key="16">
    <source>
        <dbReference type="PIRSR" id="PIRSR000724-2"/>
    </source>
</evidence>
<gene>
    <name evidence="14 20" type="primary">pgk</name>
    <name evidence="20" type="ORF">EQ811_01325</name>
    <name evidence="19" type="ORF">HHM13_03250</name>
    <name evidence="18" type="ORF">HHM24_03645</name>
</gene>
<feature type="binding site" evidence="14">
    <location>
        <position position="119"/>
    </location>
    <ligand>
        <name>substrate</name>
    </ligand>
</feature>
<keyword evidence="22" id="KW-1185">Reference proteome</keyword>
<organism evidence="19 23">
    <name type="scientific">Staphylococcus capitis</name>
    <dbReference type="NCBI Taxonomy" id="29388"/>
    <lineage>
        <taxon>Bacteria</taxon>
        <taxon>Bacillati</taxon>
        <taxon>Bacillota</taxon>
        <taxon>Bacilli</taxon>
        <taxon>Bacillales</taxon>
        <taxon>Staphylococcaceae</taxon>
        <taxon>Staphylococcus</taxon>
    </lineage>
</organism>
<dbReference type="GO" id="GO:0004618">
    <property type="term" value="F:phosphoglycerate kinase activity"/>
    <property type="evidence" value="ECO:0007669"/>
    <property type="project" value="UniProtKB-UniRule"/>
</dbReference>
<evidence type="ECO:0000256" key="9">
    <source>
        <dbReference type="ARBA" id="ARBA00022679"/>
    </source>
</evidence>
<evidence type="ECO:0000256" key="2">
    <source>
        <dbReference type="ARBA" id="ARBA00004496"/>
    </source>
</evidence>
<dbReference type="EMBL" id="JABBMI010000053">
    <property type="protein sequence ID" value="NMK53844.1"/>
    <property type="molecule type" value="Genomic_DNA"/>
</dbReference>
<evidence type="ECO:0000256" key="8">
    <source>
        <dbReference type="ARBA" id="ARBA00022490"/>
    </source>
</evidence>
<reference evidence="22 23" key="2">
    <citation type="submission" date="2020-04" db="EMBL/GenBank/DDBJ databases">
        <title>The Epidemiology and Molecular Characteristics of Linezolid-Resistant Staphylococcus capitis in Huashan Hospital, Shanghai.</title>
        <authorList>
            <person name="Ding L."/>
            <person name="Li P."/>
            <person name="Yang Y."/>
            <person name="Lin D."/>
            <person name="Xu X."/>
        </authorList>
    </citation>
    <scope>NUCLEOTIDE SEQUENCE [LARGE SCALE GENOMIC DNA]</scope>
    <source>
        <strain evidence="19 23">12-86</strain>
        <strain evidence="18 22">17-84</strain>
    </source>
</reference>
<evidence type="ECO:0000313" key="19">
    <source>
        <dbReference type="EMBL" id="NMK97118.1"/>
    </source>
</evidence>
<dbReference type="Proteomes" id="UP000291949">
    <property type="component" value="Unassembled WGS sequence"/>
</dbReference>
<reference evidence="20 21" key="1">
    <citation type="journal article" date="2019" name="Sci. Transl. Med.">
        <title>Quorum sensing between bacterial species on the skin protects against epidermal injury in atopic dermatitis.</title>
        <authorList>
            <person name="Williams M.R."/>
        </authorList>
    </citation>
    <scope>NUCLEOTIDE SEQUENCE [LARGE SCALE GENOMIC DNA]</scope>
    <source>
        <strain evidence="20 21">H8</strain>
    </source>
</reference>
<dbReference type="Proteomes" id="UP000538955">
    <property type="component" value="Unassembled WGS sequence"/>
</dbReference>
<sequence>MAKKIVSDLDLKGKVVLERADFNVPLKDGEITNDNRIVQALPTIKYIIEQGGKLVLFSHLGKVKEESDKEGLSLKPVADDLSKKLGKEVTFVPETRGEKLETAIKNLNEGDVLLVENTRFEDIDGKKESKNDPELGKYWASLGDVFVNDAFGTAHREHASNVGISTHLETAAGYLMEKEIKFIGGVVNDPHKPVVAILGGAKVSDKINVIKNLVNIADKILIGGGMAYTFMKAQGKEIGLSLLEEDKIDFAKDLLENNGDQIVLPVDCKVAKEFSNDAKITEVSIDDIPADQEAMDIGPKTVELFNKELQGAHTVVWNGPMGVFEFSNFAKGTIGVCESIANLKDATTIIGGGDSAAAAISLGFEDDFTHISTGGGASLEYLEGKELPGIKAINDK</sequence>
<feature type="binding site" evidence="14">
    <location>
        <position position="36"/>
    </location>
    <ligand>
        <name>substrate</name>
    </ligand>
</feature>
<evidence type="ECO:0000256" key="4">
    <source>
        <dbReference type="ARBA" id="ARBA00008982"/>
    </source>
</evidence>
<dbReference type="PRINTS" id="PR00477">
    <property type="entry name" value="PHGLYCKINASE"/>
</dbReference>
<dbReference type="EC" id="2.7.2.3" evidence="6 14"/>
<evidence type="ECO:0000256" key="11">
    <source>
        <dbReference type="ARBA" id="ARBA00022777"/>
    </source>
</evidence>
<dbReference type="GO" id="GO:0005829">
    <property type="term" value="C:cytosol"/>
    <property type="evidence" value="ECO:0007669"/>
    <property type="project" value="TreeGrafter"/>
</dbReference>
<comment type="caution">
    <text evidence="14">Lacks conserved residue(s) required for the propagation of feature annotation.</text>
</comment>
<evidence type="ECO:0000256" key="1">
    <source>
        <dbReference type="ARBA" id="ARBA00000642"/>
    </source>
</evidence>
<keyword evidence="11 14" id="KW-0418">Kinase</keyword>
<dbReference type="FunFam" id="3.40.50.1260:FF:000001">
    <property type="entry name" value="Phosphoglycerate kinase"/>
    <property type="match status" value="1"/>
</dbReference>
<evidence type="ECO:0000256" key="6">
    <source>
        <dbReference type="ARBA" id="ARBA00013061"/>
    </source>
</evidence>
<dbReference type="EMBL" id="SCHC01000001">
    <property type="protein sequence ID" value="TBW77738.1"/>
    <property type="molecule type" value="Genomic_DNA"/>
</dbReference>
<dbReference type="GO" id="GO:0006096">
    <property type="term" value="P:glycolytic process"/>
    <property type="evidence" value="ECO:0007669"/>
    <property type="project" value="UniProtKB-UniRule"/>
</dbReference>
<dbReference type="UniPathway" id="UPA00109">
    <property type="reaction ID" value="UER00185"/>
</dbReference>
<evidence type="ECO:0000256" key="5">
    <source>
        <dbReference type="ARBA" id="ARBA00011245"/>
    </source>
</evidence>
<evidence type="ECO:0000313" key="20">
    <source>
        <dbReference type="EMBL" id="TBW77738.1"/>
    </source>
</evidence>
<feature type="binding site" evidence="14">
    <location>
        <position position="156"/>
    </location>
    <ligand>
        <name>substrate</name>
    </ligand>
</feature>
<keyword evidence="12 14" id="KW-0067">ATP-binding</keyword>
<evidence type="ECO:0000256" key="3">
    <source>
        <dbReference type="ARBA" id="ARBA00004838"/>
    </source>
</evidence>
<comment type="subcellular location">
    <subcellularLocation>
        <location evidence="2 14">Cytoplasm</location>
    </subcellularLocation>
</comment>
<dbReference type="PANTHER" id="PTHR11406:SF23">
    <property type="entry name" value="PHOSPHOGLYCERATE KINASE 1, CHLOROPLASTIC-RELATED"/>
    <property type="match status" value="1"/>
</dbReference>
<dbReference type="PANTHER" id="PTHR11406">
    <property type="entry name" value="PHOSPHOGLYCERATE KINASE"/>
    <property type="match status" value="1"/>
</dbReference>
<dbReference type="PIRSF" id="PIRSF000724">
    <property type="entry name" value="Pgk"/>
    <property type="match status" value="1"/>
</dbReference>
<dbReference type="GO" id="GO:0043531">
    <property type="term" value="F:ADP binding"/>
    <property type="evidence" value="ECO:0007669"/>
    <property type="project" value="TreeGrafter"/>
</dbReference>
<evidence type="ECO:0000256" key="17">
    <source>
        <dbReference type="RuleBase" id="RU000532"/>
    </source>
</evidence>
<feature type="binding site" evidence="14 16">
    <location>
        <position position="206"/>
    </location>
    <ligand>
        <name>ATP</name>
        <dbReference type="ChEBI" id="CHEBI:30616"/>
    </ligand>
</feature>
<dbReference type="InterPro" id="IPR036043">
    <property type="entry name" value="Phosphoglycerate_kinase_sf"/>
</dbReference>
<keyword evidence="10 14" id="KW-0547">Nucleotide-binding</keyword>
<evidence type="ECO:0000256" key="14">
    <source>
        <dbReference type="HAMAP-Rule" id="MF_00145"/>
    </source>
</evidence>
<dbReference type="FunFam" id="3.40.50.1260:FF:000008">
    <property type="entry name" value="Phosphoglycerate kinase"/>
    <property type="match status" value="1"/>
</dbReference>
<dbReference type="Pfam" id="PF00162">
    <property type="entry name" value="PGK"/>
    <property type="match status" value="1"/>
</dbReference>